<dbReference type="Proteomes" id="UP000826212">
    <property type="component" value="Chromosome"/>
</dbReference>
<sequence length="324" mass="36955">MTTFDQITSPIKNHLQEFEPYFKEAVKSNIPMLDKVLHYIIRRKGKQMRPIMIFLAAGLTGDITEKAYHGAITIELLHSATLVHDDVVDDSFQRRGAFSINALWRNKIAVLVGDFILGKGMTWCIEKREYKFLELISEAVSSMSEGEIIQIDKARKLDITREVYFDIIEKKTASLLACSAAIGAASNTDDDEIINTLKQLGRDIGIAFQIKDDILDYKQSNVIGKPSGNDLRERKITLPMIYALENCNKKEKKRTLKLLMKKKKTSDDIQVLTEFVISKNGLVHAEKEMMKFTEKAIQTLNTFPESPYSNALNHYIDFVTQRNK</sequence>
<evidence type="ECO:0000313" key="1">
    <source>
        <dbReference type="EMBL" id="QZE13972.1"/>
    </source>
</evidence>
<organism evidence="1 2">
    <name type="scientific">Halosquirtibacter laminarini</name>
    <dbReference type="NCBI Taxonomy" id="3374600"/>
    <lineage>
        <taxon>Bacteria</taxon>
        <taxon>Pseudomonadati</taxon>
        <taxon>Bacteroidota</taxon>
        <taxon>Bacteroidia</taxon>
        <taxon>Marinilabiliales</taxon>
        <taxon>Prolixibacteraceae</taxon>
        <taxon>Halosquirtibacter</taxon>
    </lineage>
</organism>
<dbReference type="EMBL" id="CP081303">
    <property type="protein sequence ID" value="QZE13972.1"/>
    <property type="molecule type" value="Genomic_DNA"/>
</dbReference>
<gene>
    <name evidence="1" type="ORF">K4L44_15800</name>
</gene>
<protein>
    <submittedName>
        <fullName evidence="1">Polyprenyl synthetase family protein</fullName>
    </submittedName>
</protein>
<accession>A0AC61NEG8</accession>
<evidence type="ECO:0000313" key="2">
    <source>
        <dbReference type="Proteomes" id="UP000826212"/>
    </source>
</evidence>
<proteinExistence type="predicted"/>
<name>A0AC61NEG8_9BACT</name>
<reference evidence="1" key="1">
    <citation type="submission" date="2021-08" db="EMBL/GenBank/DDBJ databases">
        <title>Novel anaerobic bacterium isolated from sea squirt in East Sea, Republic of Korea.</title>
        <authorList>
            <person name="Nguyen T.H."/>
            <person name="Li Z."/>
            <person name="Lee Y.-J."/>
            <person name="Ko J."/>
            <person name="Kim S.-G."/>
        </authorList>
    </citation>
    <scope>NUCLEOTIDE SEQUENCE</scope>
    <source>
        <strain evidence="1">KCTC 25031</strain>
    </source>
</reference>
<keyword evidence="2" id="KW-1185">Reference proteome</keyword>